<comment type="caution">
    <text evidence="10">The sequence shown here is derived from an EMBL/GenBank/DDBJ whole genome shotgun (WGS) entry which is preliminary data.</text>
</comment>
<feature type="transmembrane region" description="Helical" evidence="8">
    <location>
        <begin position="260"/>
        <end position="278"/>
    </location>
</feature>
<gene>
    <name evidence="10" type="ORF">AV274_6554</name>
</gene>
<keyword evidence="6 8" id="KW-0472">Membrane</keyword>
<evidence type="ECO:0000256" key="6">
    <source>
        <dbReference type="ARBA" id="ARBA00023136"/>
    </source>
</evidence>
<dbReference type="Gene3D" id="1.20.1250.20">
    <property type="entry name" value="MFS general substrate transporter like domains"/>
    <property type="match status" value="2"/>
</dbReference>
<feature type="transmembrane region" description="Helical" evidence="8">
    <location>
        <begin position="290"/>
        <end position="308"/>
    </location>
</feature>
<evidence type="ECO:0000259" key="9">
    <source>
        <dbReference type="PROSITE" id="PS50850"/>
    </source>
</evidence>
<dbReference type="PANTHER" id="PTHR23514:SF3">
    <property type="entry name" value="BYPASS OF STOP CODON PROTEIN 6"/>
    <property type="match status" value="1"/>
</dbReference>
<dbReference type="Pfam" id="PF07690">
    <property type="entry name" value="MFS_1"/>
    <property type="match status" value="1"/>
</dbReference>
<feature type="transmembrane region" description="Helical" evidence="8">
    <location>
        <begin position="314"/>
        <end position="338"/>
    </location>
</feature>
<comment type="subcellular location">
    <subcellularLocation>
        <location evidence="1">Endomembrane system</location>
        <topology evidence="1">Multi-pass membrane protein</topology>
    </subcellularLocation>
</comment>
<reference evidence="10 11" key="1">
    <citation type="submission" date="2016-05" db="EMBL/GenBank/DDBJ databases">
        <title>Nuclear genome of Blastocystis sp. subtype 1 NandII.</title>
        <authorList>
            <person name="Gentekaki E."/>
            <person name="Curtis B."/>
            <person name="Stairs C."/>
            <person name="Eme L."/>
            <person name="Herman E."/>
            <person name="Klimes V."/>
            <person name="Arias M.C."/>
            <person name="Elias M."/>
            <person name="Hilliou F."/>
            <person name="Klute M."/>
            <person name="Malik S.-B."/>
            <person name="Pightling A."/>
            <person name="Rachubinski R."/>
            <person name="Salas D."/>
            <person name="Schlacht A."/>
            <person name="Suga H."/>
            <person name="Archibald J."/>
            <person name="Ball S.G."/>
            <person name="Clark G."/>
            <person name="Dacks J."/>
            <person name="Van Der Giezen M."/>
            <person name="Tsaousis A."/>
            <person name="Roger A."/>
        </authorList>
    </citation>
    <scope>NUCLEOTIDE SEQUENCE [LARGE SCALE GENOMIC DNA]</scope>
    <source>
        <strain evidence="11">ATCC 50177 / NandII</strain>
    </source>
</reference>
<evidence type="ECO:0000256" key="3">
    <source>
        <dbReference type="ARBA" id="ARBA00022448"/>
    </source>
</evidence>
<evidence type="ECO:0000256" key="4">
    <source>
        <dbReference type="ARBA" id="ARBA00022692"/>
    </source>
</evidence>
<feature type="domain" description="Major facilitator superfamily (MFS) profile" evidence="9">
    <location>
        <begin position="16"/>
        <end position="402"/>
    </location>
</feature>
<dbReference type="InterPro" id="IPR036259">
    <property type="entry name" value="MFS_trans_sf"/>
</dbReference>
<feature type="region of interest" description="Disordered" evidence="7">
    <location>
        <begin position="449"/>
        <end position="483"/>
    </location>
</feature>
<dbReference type="GO" id="GO:0012505">
    <property type="term" value="C:endomembrane system"/>
    <property type="evidence" value="ECO:0007669"/>
    <property type="project" value="UniProtKB-SubCell"/>
</dbReference>
<dbReference type="GO" id="GO:0022857">
    <property type="term" value="F:transmembrane transporter activity"/>
    <property type="evidence" value="ECO:0007669"/>
    <property type="project" value="InterPro"/>
</dbReference>
<evidence type="ECO:0000256" key="5">
    <source>
        <dbReference type="ARBA" id="ARBA00022989"/>
    </source>
</evidence>
<evidence type="ECO:0000313" key="10">
    <source>
        <dbReference type="EMBL" id="OAO11719.1"/>
    </source>
</evidence>
<dbReference type="Proteomes" id="UP000078348">
    <property type="component" value="Unassembled WGS sequence"/>
</dbReference>
<dbReference type="InterPro" id="IPR020846">
    <property type="entry name" value="MFS_dom"/>
</dbReference>
<dbReference type="EMBL" id="LXWW01000580">
    <property type="protein sequence ID" value="OAO11719.1"/>
    <property type="molecule type" value="Genomic_DNA"/>
</dbReference>
<feature type="transmembrane region" description="Helical" evidence="8">
    <location>
        <begin position="376"/>
        <end position="397"/>
    </location>
</feature>
<feature type="compositionally biased region" description="Basic and acidic residues" evidence="7">
    <location>
        <begin position="449"/>
        <end position="468"/>
    </location>
</feature>
<dbReference type="SUPFAM" id="SSF103473">
    <property type="entry name" value="MFS general substrate transporter"/>
    <property type="match status" value="1"/>
</dbReference>
<keyword evidence="11" id="KW-1185">Reference proteome</keyword>
<comment type="similarity">
    <text evidence="2">Belongs to the major facilitator superfamily.</text>
</comment>
<proteinExistence type="inferred from homology"/>
<keyword evidence="5 8" id="KW-1133">Transmembrane helix</keyword>
<feature type="transmembrane region" description="Helical" evidence="8">
    <location>
        <begin position="174"/>
        <end position="196"/>
    </location>
</feature>
<keyword evidence="3" id="KW-0813">Transport</keyword>
<evidence type="ECO:0000256" key="7">
    <source>
        <dbReference type="SAM" id="MobiDB-lite"/>
    </source>
</evidence>
<evidence type="ECO:0000256" key="1">
    <source>
        <dbReference type="ARBA" id="ARBA00004127"/>
    </source>
</evidence>
<keyword evidence="4 8" id="KW-0812">Transmembrane</keyword>
<dbReference type="InterPro" id="IPR011701">
    <property type="entry name" value="MFS"/>
</dbReference>
<sequence length="483" mass="54274">MTEQTEAKPVYDSRWQYWSLVILIYACLVCMGVVENARSVTFLAIKQYFNVPYDTYGFFNSCLSVAYIGFCAVASYAAEYVNYKVIIMLGYILIDLGCYLTHFMHSFFLVSVCMFMIWLGFGFFEIGANASATLVFVENKGTLMSLMHFFFGIGAVLGPNVATWSAQLLKNSFYSMYFCLGCVVLVFLLVSLFLPFKLPGTEKEKKESKPSMTVTQALLTPSIWLCSVTMGFGQAIEASGAQWAPLYLVDILGMDAEKDVTLFSTVLYIIFTVSRLVSGPLIDRLGYYRSLFISYFSCFVLLLVGFFLGKNGIWLFAAAGFFYSANWPIFICVVMGFYKESAATATSVIIVLQGLLTLPLSYILGVLNEYCGKFWAYRLTLAFCVIAAVCLSCVYLCQKRKERREGESKSDVNVEMVELKREEEVKGVEKENEKEEVKVEVKVEEKGAAKEEVTKEEVNVEKETETKQTESTTTVVIPSPTEL</sequence>
<dbReference type="InterPro" id="IPR051788">
    <property type="entry name" value="MFS_Transporter"/>
</dbReference>
<feature type="transmembrane region" description="Helical" evidence="8">
    <location>
        <begin position="15"/>
        <end position="34"/>
    </location>
</feature>
<dbReference type="PANTHER" id="PTHR23514">
    <property type="entry name" value="BYPASS OF STOP CODON PROTEIN 6"/>
    <property type="match status" value="1"/>
</dbReference>
<dbReference type="GO" id="GO:0016020">
    <property type="term" value="C:membrane"/>
    <property type="evidence" value="ECO:0007669"/>
    <property type="project" value="TreeGrafter"/>
</dbReference>
<evidence type="ECO:0000313" key="11">
    <source>
        <dbReference type="Proteomes" id="UP000078348"/>
    </source>
</evidence>
<feature type="transmembrane region" description="Helical" evidence="8">
    <location>
        <begin position="107"/>
        <end position="124"/>
    </location>
</feature>
<evidence type="ECO:0000256" key="8">
    <source>
        <dbReference type="SAM" id="Phobius"/>
    </source>
</evidence>
<dbReference type="AlphaFoldDB" id="A0A196S6V9"/>
<feature type="transmembrane region" description="Helical" evidence="8">
    <location>
        <begin position="144"/>
        <end position="162"/>
    </location>
</feature>
<feature type="transmembrane region" description="Helical" evidence="8">
    <location>
        <begin position="345"/>
        <end position="364"/>
    </location>
</feature>
<evidence type="ECO:0000256" key="2">
    <source>
        <dbReference type="ARBA" id="ARBA00008335"/>
    </source>
</evidence>
<accession>A0A196S6V9</accession>
<name>A0A196S6V9_BLAHN</name>
<protein>
    <submittedName>
        <fullName evidence="10">MFS transporter, sugar efflux</fullName>
    </submittedName>
</protein>
<feature type="transmembrane region" description="Helical" evidence="8">
    <location>
        <begin position="55"/>
        <end position="77"/>
    </location>
</feature>
<dbReference type="OrthoDB" id="413079at2759"/>
<organism evidence="10 11">
    <name type="scientific">Blastocystis sp. subtype 1 (strain ATCC 50177 / NandII)</name>
    <dbReference type="NCBI Taxonomy" id="478820"/>
    <lineage>
        <taxon>Eukaryota</taxon>
        <taxon>Sar</taxon>
        <taxon>Stramenopiles</taxon>
        <taxon>Bigyra</taxon>
        <taxon>Opalozoa</taxon>
        <taxon>Opalinata</taxon>
        <taxon>Blastocystidae</taxon>
        <taxon>Blastocystis</taxon>
    </lineage>
</organism>
<feature type="transmembrane region" description="Helical" evidence="8">
    <location>
        <begin position="83"/>
        <end position="100"/>
    </location>
</feature>
<dbReference type="PROSITE" id="PS50850">
    <property type="entry name" value="MFS"/>
    <property type="match status" value="1"/>
</dbReference>